<dbReference type="AlphaFoldDB" id="A0AA87QF90"/>
<accession>A0AA87QF90</accession>
<sequence>MSKLLKLAIGGKEPPHNPDRVELAQALEEIARLERGLAEKQSAVSRAHEMIGDALKEQDEAEQGVEAARVTLRSRMVEAARSGSSVSRSDVMGAAHSRLAAANETLAAAQAGLEVVRSSCEDHEEALAVAQRRRNAGIAKILDGEVDAIHAEAIGLRDKFMAKLIELRFVSSLAGTSWPPTDRSKAIDRLLNMPLSIAWIGGVRADTKEAQPIVQPWQDAIKALQNDANAPLPEAN</sequence>
<evidence type="ECO:0000313" key="1">
    <source>
        <dbReference type="EMBL" id="GAJ96187.1"/>
    </source>
</evidence>
<comment type="caution">
    <text evidence="1">The sequence shown here is derived from an EMBL/GenBank/DDBJ whole genome shotgun (WGS) entry which is preliminary data.</text>
</comment>
<dbReference type="EMBL" id="BAYX01000018">
    <property type="protein sequence ID" value="GAJ96187.1"/>
    <property type="molecule type" value="Genomic_DNA"/>
</dbReference>
<gene>
    <name evidence="1" type="ORF">RRH01S_18_00300</name>
</gene>
<dbReference type="Gene3D" id="1.10.287.620">
    <property type="entry name" value="Helix Hairpins"/>
    <property type="match status" value="1"/>
</dbReference>
<reference evidence="1 2" key="1">
    <citation type="submission" date="2014-05" db="EMBL/GenBank/DDBJ databases">
        <title>Whole genome shotgun sequence of Rhizobium rhizogenes NBRC 13257.</title>
        <authorList>
            <person name="Katano-Makiyama Y."/>
            <person name="Hosoyama A."/>
            <person name="Hashimoto M."/>
            <person name="Hosoyama Y."/>
            <person name="Noguchi M."/>
            <person name="Tsuchikane K."/>
            <person name="Kimura A."/>
            <person name="Ohji S."/>
            <person name="Ichikawa N."/>
            <person name="Yamazoe A."/>
            <person name="Fujita N."/>
        </authorList>
    </citation>
    <scope>NUCLEOTIDE SEQUENCE [LARGE SCALE GENOMIC DNA]</scope>
    <source>
        <strain evidence="1 2">NBRC 13257</strain>
    </source>
</reference>
<dbReference type="Proteomes" id="UP000026941">
    <property type="component" value="Unassembled WGS sequence"/>
</dbReference>
<dbReference type="RefSeq" id="WP_042476023.1">
    <property type="nucleotide sequence ID" value="NZ_BAYX01000018.1"/>
</dbReference>
<protein>
    <submittedName>
        <fullName evidence="1">Uncharacterized protein</fullName>
    </submittedName>
</protein>
<name>A0AA87QF90_RHIRH</name>
<organism evidence="1 2">
    <name type="scientific">Rhizobium rhizogenes NBRC 13257</name>
    <dbReference type="NCBI Taxonomy" id="1220581"/>
    <lineage>
        <taxon>Bacteria</taxon>
        <taxon>Pseudomonadati</taxon>
        <taxon>Pseudomonadota</taxon>
        <taxon>Alphaproteobacteria</taxon>
        <taxon>Hyphomicrobiales</taxon>
        <taxon>Rhizobiaceae</taxon>
        <taxon>Rhizobium/Agrobacterium group</taxon>
        <taxon>Rhizobium</taxon>
    </lineage>
</organism>
<evidence type="ECO:0000313" key="2">
    <source>
        <dbReference type="Proteomes" id="UP000026941"/>
    </source>
</evidence>
<proteinExistence type="predicted"/>